<name>A0AAV7D7G9_ENGPU</name>
<evidence type="ECO:0000256" key="4">
    <source>
        <dbReference type="ARBA" id="ARBA00022553"/>
    </source>
</evidence>
<evidence type="ECO:0000256" key="15">
    <source>
        <dbReference type="SAM" id="MobiDB-lite"/>
    </source>
</evidence>
<evidence type="ECO:0000256" key="7">
    <source>
        <dbReference type="ARBA" id="ARBA00022889"/>
    </source>
</evidence>
<comment type="caution">
    <text evidence="17">The sequence shown here is derived from an EMBL/GenBank/DDBJ whole genome shotgun (WGS) entry which is preliminary data.</text>
</comment>
<keyword evidence="16" id="KW-0732">Signal</keyword>
<evidence type="ECO:0000256" key="14">
    <source>
        <dbReference type="ARBA" id="ARBA00046591"/>
    </source>
</evidence>
<gene>
    <name evidence="17" type="ORF">GDO81_000797</name>
</gene>
<feature type="compositionally biased region" description="Acidic residues" evidence="15">
    <location>
        <begin position="66"/>
        <end position="80"/>
    </location>
</feature>
<dbReference type="InterPro" id="IPR008412">
    <property type="entry name" value="IBSP"/>
</dbReference>
<protein>
    <recommendedName>
        <fullName evidence="2">Integrin-binding sialoprotein</fullName>
    </recommendedName>
    <alternativeName>
        <fullName evidence="12">Bone sialoprotein 2</fullName>
    </alternativeName>
    <alternativeName>
        <fullName evidence="11">Bone sialoprotein II</fullName>
    </alternativeName>
    <alternativeName>
        <fullName evidence="10">Cell-binding sialoprotein</fullName>
    </alternativeName>
</protein>
<dbReference type="AlphaFoldDB" id="A0AAV7D7G9"/>
<dbReference type="GO" id="GO:0007155">
    <property type="term" value="P:cell adhesion"/>
    <property type="evidence" value="ECO:0007669"/>
    <property type="project" value="UniProtKB-KW"/>
</dbReference>
<evidence type="ECO:0000256" key="1">
    <source>
        <dbReference type="ARBA" id="ARBA00004613"/>
    </source>
</evidence>
<keyword evidence="4" id="KW-0597">Phosphoprotein</keyword>
<dbReference type="GO" id="GO:0005576">
    <property type="term" value="C:extracellular region"/>
    <property type="evidence" value="ECO:0007669"/>
    <property type="project" value="UniProtKB-SubCell"/>
</dbReference>
<evidence type="ECO:0000313" key="17">
    <source>
        <dbReference type="EMBL" id="KAG8593344.1"/>
    </source>
</evidence>
<evidence type="ECO:0000256" key="10">
    <source>
        <dbReference type="ARBA" id="ARBA00032072"/>
    </source>
</evidence>
<keyword evidence="18" id="KW-1185">Reference proteome</keyword>
<keyword evidence="9" id="KW-0325">Glycoprotein</keyword>
<dbReference type="GO" id="GO:0030282">
    <property type="term" value="P:bone mineralization"/>
    <property type="evidence" value="ECO:0007669"/>
    <property type="project" value="TreeGrafter"/>
</dbReference>
<comment type="subcellular location">
    <subcellularLocation>
        <location evidence="1">Secreted</location>
    </subcellularLocation>
</comment>
<reference evidence="17" key="1">
    <citation type="thesis" date="2020" institute="ProQuest LLC" country="789 East Eisenhower Parkway, Ann Arbor, MI, USA">
        <title>Comparative Genomics and Chromosome Evolution.</title>
        <authorList>
            <person name="Mudd A.B."/>
        </authorList>
    </citation>
    <scope>NUCLEOTIDE SEQUENCE</scope>
    <source>
        <strain evidence="17">237g6f4</strain>
        <tissue evidence="17">Blood</tissue>
    </source>
</reference>
<keyword evidence="3" id="KW-0964">Secreted</keyword>
<evidence type="ECO:0000313" key="18">
    <source>
        <dbReference type="Proteomes" id="UP000824782"/>
    </source>
</evidence>
<evidence type="ECO:0000256" key="2">
    <source>
        <dbReference type="ARBA" id="ARBA00018075"/>
    </source>
</evidence>
<evidence type="ECO:0000256" key="11">
    <source>
        <dbReference type="ARBA" id="ARBA00033169"/>
    </source>
</evidence>
<dbReference type="Pfam" id="PF05432">
    <property type="entry name" value="BSP_II"/>
    <property type="match status" value="1"/>
</dbReference>
<feature type="region of interest" description="Disordered" evidence="15">
    <location>
        <begin position="62"/>
        <end position="199"/>
    </location>
</feature>
<comment type="subunit">
    <text evidence="14">Monomer. Interacts with integrins; the interaction promotes cell adhesion.</text>
</comment>
<feature type="signal peptide" evidence="16">
    <location>
        <begin position="1"/>
        <end position="16"/>
    </location>
</feature>
<evidence type="ECO:0000256" key="12">
    <source>
        <dbReference type="ARBA" id="ARBA00044555"/>
    </source>
</evidence>
<dbReference type="GO" id="GO:0030198">
    <property type="term" value="P:extracellular matrix organization"/>
    <property type="evidence" value="ECO:0007669"/>
    <property type="project" value="TreeGrafter"/>
</dbReference>
<keyword evidence="6" id="KW-0765">Sulfation</keyword>
<feature type="compositionally biased region" description="Acidic residues" evidence="15">
    <location>
        <begin position="94"/>
        <end position="117"/>
    </location>
</feature>
<dbReference type="PANTHER" id="PTHR10345">
    <property type="entry name" value="BONE SIALOPROTEIN 2"/>
    <property type="match status" value="1"/>
</dbReference>
<evidence type="ECO:0000256" key="5">
    <source>
        <dbReference type="ARBA" id="ARBA00022591"/>
    </source>
</evidence>
<accession>A0AAV7D7G9</accession>
<comment type="function">
    <text evidence="13">Binds tightly to hydroxyapatite. Appears to form an integral part of the mineralized matrix. Probably important to cell-matrix interaction. Promotes adhesion and migration of various cells via the alpha-V/beta-3 integrin receptor (ITGAV:ITGB3).</text>
</comment>
<proteinExistence type="predicted"/>
<dbReference type="PANTHER" id="PTHR10345:SF0">
    <property type="entry name" value="BONE SIALOPROTEIN 2"/>
    <property type="match status" value="1"/>
</dbReference>
<evidence type="ECO:0000256" key="16">
    <source>
        <dbReference type="SAM" id="SignalP"/>
    </source>
</evidence>
<dbReference type="EMBL" id="WNYA01000001">
    <property type="protein sequence ID" value="KAG8593343.1"/>
    <property type="molecule type" value="Genomic_DNA"/>
</dbReference>
<evidence type="ECO:0000256" key="3">
    <source>
        <dbReference type="ARBA" id="ARBA00022525"/>
    </source>
</evidence>
<sequence length="254" mass="28441">MKVTLIFIFLWGISSAFYINRFQRKWKGDDSDEKGALRHRFSNNFFRRAYFQAPPKYITYAKASDSSEENEDSDEQEESVDAGKNGNNAASEETGAEESEGNGAEEEAESEGAEEENGGTSAPEVEDSTASQNETTTDDGLQASTAQESSTEAQPTQVATIAETVGIPTELPKSNDYENLGTEEGSNGGAASTAPIYEPENNGYYDENGYYYHENEVDPRGVKGDTYGRYEDDYHYRNHLHQIYAQQYYQHYYQ</sequence>
<keyword evidence="7" id="KW-0130">Cell adhesion</keyword>
<evidence type="ECO:0000256" key="13">
    <source>
        <dbReference type="ARBA" id="ARBA00045301"/>
    </source>
</evidence>
<keyword evidence="8" id="KW-0730">Sialic acid</keyword>
<dbReference type="EMBL" id="WNYA01000001">
    <property type="protein sequence ID" value="KAG8593344.1"/>
    <property type="molecule type" value="Genomic_DNA"/>
</dbReference>
<feature type="chain" id="PRO_5044715841" description="Integrin-binding sialoprotein" evidence="16">
    <location>
        <begin position="17"/>
        <end position="254"/>
    </location>
</feature>
<keyword evidence="5" id="KW-0091">Biomineralization</keyword>
<feature type="compositionally biased region" description="Polar residues" evidence="15">
    <location>
        <begin position="128"/>
        <end position="159"/>
    </location>
</feature>
<evidence type="ECO:0000256" key="6">
    <source>
        <dbReference type="ARBA" id="ARBA00022641"/>
    </source>
</evidence>
<evidence type="ECO:0000256" key="9">
    <source>
        <dbReference type="ARBA" id="ARBA00023180"/>
    </source>
</evidence>
<dbReference type="Proteomes" id="UP000824782">
    <property type="component" value="Unassembled WGS sequence"/>
</dbReference>
<organism evidence="17 18">
    <name type="scientific">Engystomops pustulosus</name>
    <name type="common">Tungara frog</name>
    <name type="synonym">Physalaemus pustulosus</name>
    <dbReference type="NCBI Taxonomy" id="76066"/>
    <lineage>
        <taxon>Eukaryota</taxon>
        <taxon>Metazoa</taxon>
        <taxon>Chordata</taxon>
        <taxon>Craniata</taxon>
        <taxon>Vertebrata</taxon>
        <taxon>Euteleostomi</taxon>
        <taxon>Amphibia</taxon>
        <taxon>Batrachia</taxon>
        <taxon>Anura</taxon>
        <taxon>Neobatrachia</taxon>
        <taxon>Hyloidea</taxon>
        <taxon>Leptodactylidae</taxon>
        <taxon>Leiuperinae</taxon>
        <taxon>Engystomops</taxon>
    </lineage>
</organism>
<evidence type="ECO:0000256" key="8">
    <source>
        <dbReference type="ARBA" id="ARBA00022981"/>
    </source>
</evidence>